<evidence type="ECO:0000313" key="1">
    <source>
        <dbReference type="EMBL" id="GAG04208.1"/>
    </source>
</evidence>
<accession>X0UV80</accession>
<name>X0UV80_9ZZZZ</name>
<gene>
    <name evidence="1" type="ORF">S01H1_32567</name>
</gene>
<proteinExistence type="predicted"/>
<sequence length="205" mass="22549">MAKLILDDKWLDVDFPNQPEYVFGDAGVSAFDPLYSTVYEETETVMSQNELREAAERQDERGGAEELVSRIYDQGREGSCVANASCQAHEMTQAKTYGPEHVCHLSAISLYKQIGRSPQSGATISGGLKGLSESGALPLDNEANRAKFGNQVMPNTGWSTRYPDGWKKTAKNFQCLETHVVRSVEGLLTALMRQHPVVVGRQGHS</sequence>
<protein>
    <submittedName>
        <fullName evidence="1">Uncharacterized protein</fullName>
    </submittedName>
</protein>
<dbReference type="SUPFAM" id="SSF54001">
    <property type="entry name" value="Cysteine proteinases"/>
    <property type="match status" value="1"/>
</dbReference>
<dbReference type="AlphaFoldDB" id="X0UV80"/>
<feature type="non-terminal residue" evidence="1">
    <location>
        <position position="205"/>
    </location>
</feature>
<reference evidence="1" key="1">
    <citation type="journal article" date="2014" name="Front. Microbiol.">
        <title>High frequency of phylogenetically diverse reductive dehalogenase-homologous genes in deep subseafloor sedimentary metagenomes.</title>
        <authorList>
            <person name="Kawai M."/>
            <person name="Futagami T."/>
            <person name="Toyoda A."/>
            <person name="Takaki Y."/>
            <person name="Nishi S."/>
            <person name="Hori S."/>
            <person name="Arai W."/>
            <person name="Tsubouchi T."/>
            <person name="Morono Y."/>
            <person name="Uchiyama I."/>
            <person name="Ito T."/>
            <person name="Fujiyama A."/>
            <person name="Inagaki F."/>
            <person name="Takami H."/>
        </authorList>
    </citation>
    <scope>NUCLEOTIDE SEQUENCE</scope>
    <source>
        <strain evidence="1">Expedition CK06-06</strain>
    </source>
</reference>
<dbReference type="Gene3D" id="3.90.70.10">
    <property type="entry name" value="Cysteine proteinases"/>
    <property type="match status" value="1"/>
</dbReference>
<comment type="caution">
    <text evidence="1">The sequence shown here is derived from an EMBL/GenBank/DDBJ whole genome shotgun (WGS) entry which is preliminary data.</text>
</comment>
<dbReference type="EMBL" id="BARS01020172">
    <property type="protein sequence ID" value="GAG04208.1"/>
    <property type="molecule type" value="Genomic_DNA"/>
</dbReference>
<organism evidence="1">
    <name type="scientific">marine sediment metagenome</name>
    <dbReference type="NCBI Taxonomy" id="412755"/>
    <lineage>
        <taxon>unclassified sequences</taxon>
        <taxon>metagenomes</taxon>
        <taxon>ecological metagenomes</taxon>
    </lineage>
</organism>
<dbReference type="InterPro" id="IPR038765">
    <property type="entry name" value="Papain-like_cys_pep_sf"/>
</dbReference>